<organism evidence="2 3">
    <name type="scientific">Mesoplasma chauliocola</name>
    <dbReference type="NCBI Taxonomy" id="216427"/>
    <lineage>
        <taxon>Bacteria</taxon>
        <taxon>Bacillati</taxon>
        <taxon>Mycoplasmatota</taxon>
        <taxon>Mollicutes</taxon>
        <taxon>Entomoplasmatales</taxon>
        <taxon>Entomoplasmataceae</taxon>
        <taxon>Mesoplasma</taxon>
    </lineage>
</organism>
<dbReference type="NCBIfam" id="NF033460">
    <property type="entry name" value="glycerol3P_ox_II"/>
    <property type="match status" value="1"/>
</dbReference>
<dbReference type="AlphaFoldDB" id="A0A249SNY9"/>
<dbReference type="Pfam" id="PF01266">
    <property type="entry name" value="DAO"/>
    <property type="match status" value="1"/>
</dbReference>
<dbReference type="PANTHER" id="PTHR42720">
    <property type="entry name" value="GLYCEROL-3-PHOSPHATE DEHYDROGENASE"/>
    <property type="match status" value="1"/>
</dbReference>
<accession>A0A249SNY9</accession>
<sequence length="385" mass="42816">MKKYDICIIGAGLIGSSIARELAKYNKKIVVLESNLKVGMETTTGNSGLVHGGFDPTPGKLNAKLNVLGKKRYEDWIKEMEFPYLRIDSLIVGFDDLDLQHINMLYQRGLTNGLDPKEMKILNKEQVLKKEPNISQEVKAALLCNSSIAVDPVALTETLMKNAIKNGVELKLNSKVISIKKDKNIYQIKTANNDLIKSTIVINVAGHYADVISKMAGHDEFDLVTKRGEYRILEKTEFGIVNSVVFMVPTIHGKGVIVAPTLDGHVLVGPTSEDFVPKNETRLITKEKYDLIGDIGKKIIPSINMNKTCMSISGSRPIEPKTDDFWIKPSKKDEFFINVAGMKSPGLSSAPAIADLVIHLVKNKMKLEINNKWDPNEKNPLIYKN</sequence>
<dbReference type="SUPFAM" id="SSF51905">
    <property type="entry name" value="FAD/NAD(P)-binding domain"/>
    <property type="match status" value="1"/>
</dbReference>
<gene>
    <name evidence="2" type="ORF">CK556_03465</name>
</gene>
<dbReference type="InterPro" id="IPR006076">
    <property type="entry name" value="FAD-dep_OxRdtase"/>
</dbReference>
<dbReference type="Proteomes" id="UP000232229">
    <property type="component" value="Chromosome"/>
</dbReference>
<dbReference type="InterPro" id="IPR052745">
    <property type="entry name" value="G3P_Oxidase/Oxidoreductase"/>
</dbReference>
<dbReference type="Gene3D" id="3.30.9.10">
    <property type="entry name" value="D-Amino Acid Oxidase, subunit A, domain 2"/>
    <property type="match status" value="1"/>
</dbReference>
<dbReference type="KEGG" id="mchc:CK556_03465"/>
<dbReference type="InterPro" id="IPR036188">
    <property type="entry name" value="FAD/NAD-bd_sf"/>
</dbReference>
<dbReference type="STRING" id="1336232.GCA_000518825_01171"/>
<proteinExistence type="predicted"/>
<evidence type="ECO:0000259" key="1">
    <source>
        <dbReference type="Pfam" id="PF01266"/>
    </source>
</evidence>
<reference evidence="2 3" key="1">
    <citation type="submission" date="2017-08" db="EMBL/GenBank/DDBJ databases">
        <title>Complete Genome Sequence of Mesoplasma chauliocola.</title>
        <authorList>
            <person name="Knight T.F.Jr."/>
            <person name="Citino T."/>
        </authorList>
    </citation>
    <scope>NUCLEOTIDE SEQUENCE [LARGE SCALE GENOMIC DNA]</scope>
    <source>
        <strain evidence="2 3">CHPA-2</strain>
    </source>
</reference>
<dbReference type="RefSeq" id="WP_027875545.1">
    <property type="nucleotide sequence ID" value="NZ_CP023173.1"/>
</dbReference>
<feature type="domain" description="FAD dependent oxidoreductase" evidence="1">
    <location>
        <begin position="5"/>
        <end position="359"/>
    </location>
</feature>
<dbReference type="Gene3D" id="3.50.50.60">
    <property type="entry name" value="FAD/NAD(P)-binding domain"/>
    <property type="match status" value="1"/>
</dbReference>
<keyword evidence="3" id="KW-1185">Reference proteome</keyword>
<dbReference type="EMBL" id="CP023173">
    <property type="protein sequence ID" value="ASZ09384.1"/>
    <property type="molecule type" value="Genomic_DNA"/>
</dbReference>
<dbReference type="SUPFAM" id="SSF54373">
    <property type="entry name" value="FAD-linked reductases, C-terminal domain"/>
    <property type="match status" value="1"/>
</dbReference>
<name>A0A249SNY9_9MOLU</name>
<evidence type="ECO:0000313" key="2">
    <source>
        <dbReference type="EMBL" id="ASZ09384.1"/>
    </source>
</evidence>
<protein>
    <submittedName>
        <fullName evidence="2">FAD-dependent oxidoreductase</fullName>
    </submittedName>
</protein>
<evidence type="ECO:0000313" key="3">
    <source>
        <dbReference type="Proteomes" id="UP000232229"/>
    </source>
</evidence>
<dbReference type="PANTHER" id="PTHR42720:SF1">
    <property type="entry name" value="GLYCEROL 3-PHOSPHATE OXIDASE"/>
    <property type="match status" value="1"/>
</dbReference>